<evidence type="ECO:0008006" key="3">
    <source>
        <dbReference type="Google" id="ProtNLM"/>
    </source>
</evidence>
<dbReference type="EMBL" id="AMFJ01000601">
    <property type="protein sequence ID" value="EKE27026.1"/>
    <property type="molecule type" value="Genomic_DNA"/>
</dbReference>
<dbReference type="AlphaFoldDB" id="K2F798"/>
<keyword evidence="1" id="KW-0812">Transmembrane</keyword>
<organism evidence="2">
    <name type="scientific">uncultured bacterium</name>
    <name type="common">gcode 4</name>
    <dbReference type="NCBI Taxonomy" id="1234023"/>
    <lineage>
        <taxon>Bacteria</taxon>
        <taxon>environmental samples</taxon>
    </lineage>
</organism>
<accession>K2F798</accession>
<sequence length="203" mass="24267">MDFLFSIIFESKSWIFAVKSIIFLFLSAISSSIFLISFWVFSISESRILIVFFNVIFFLDIFFFFSFIWFLLSSSLFIICFNESTLESESNNEDSSFEEIGLFSKSKTCCLALKLSKICAVFDFCIHKKFVWANTFEFVSKNNIKDRQMLNILFFIYIYFIIFISFKIVSYILFKIKIICWQKQNLMIKIRLLKKRVLLDNFY</sequence>
<evidence type="ECO:0000313" key="2">
    <source>
        <dbReference type="EMBL" id="EKE27026.1"/>
    </source>
</evidence>
<feature type="transmembrane region" description="Helical" evidence="1">
    <location>
        <begin position="48"/>
        <end position="72"/>
    </location>
</feature>
<evidence type="ECO:0000256" key="1">
    <source>
        <dbReference type="SAM" id="Phobius"/>
    </source>
</evidence>
<feature type="transmembrane region" description="Helical" evidence="1">
    <location>
        <begin position="20"/>
        <end position="41"/>
    </location>
</feature>
<keyword evidence="1" id="KW-0472">Membrane</keyword>
<name>K2F798_9BACT</name>
<feature type="transmembrane region" description="Helical" evidence="1">
    <location>
        <begin position="152"/>
        <end position="174"/>
    </location>
</feature>
<proteinExistence type="predicted"/>
<reference evidence="2" key="1">
    <citation type="journal article" date="2012" name="Science">
        <title>Fermentation, hydrogen, and sulfur metabolism in multiple uncultivated bacterial phyla.</title>
        <authorList>
            <person name="Wrighton K.C."/>
            <person name="Thomas B.C."/>
            <person name="Sharon I."/>
            <person name="Miller C.S."/>
            <person name="Castelle C.J."/>
            <person name="VerBerkmoes N.C."/>
            <person name="Wilkins M.J."/>
            <person name="Hettich R.L."/>
            <person name="Lipton M.S."/>
            <person name="Williams K.H."/>
            <person name="Long P.E."/>
            <person name="Banfield J.F."/>
        </authorList>
    </citation>
    <scope>NUCLEOTIDE SEQUENCE [LARGE SCALE GENOMIC DNA]</scope>
</reference>
<keyword evidence="1" id="KW-1133">Transmembrane helix</keyword>
<comment type="caution">
    <text evidence="2">The sequence shown here is derived from an EMBL/GenBank/DDBJ whole genome shotgun (WGS) entry which is preliminary data.</text>
</comment>
<protein>
    <recommendedName>
        <fullName evidence="3">Transmembrane protein</fullName>
    </recommendedName>
</protein>
<gene>
    <name evidence="2" type="ORF">ACD_4C00085G0001</name>
</gene>